<dbReference type="KEGG" id="pmaw:MACH26_37560"/>
<organism evidence="1 2">
    <name type="scientific">Planctobacterium marinum</name>
    <dbReference type="NCBI Taxonomy" id="1631968"/>
    <lineage>
        <taxon>Bacteria</taxon>
        <taxon>Pseudomonadati</taxon>
        <taxon>Pseudomonadota</taxon>
        <taxon>Gammaproteobacteria</taxon>
        <taxon>Alteromonadales</taxon>
        <taxon>Alteromonadaceae</taxon>
        <taxon>Planctobacterium</taxon>
    </lineage>
</organism>
<keyword evidence="2" id="KW-1185">Reference proteome</keyword>
<reference evidence="1" key="1">
    <citation type="submission" date="2023-01" db="EMBL/GenBank/DDBJ databases">
        <title>Complete genome sequence of Planctobacterium marinum strain Dej080120_11.</title>
        <authorList>
            <person name="Ueki S."/>
            <person name="Maruyama F."/>
        </authorList>
    </citation>
    <scope>NUCLEOTIDE SEQUENCE</scope>
    <source>
        <strain evidence="1">Dej080120_11</strain>
    </source>
</reference>
<dbReference type="AlphaFoldDB" id="A0AA48I952"/>
<accession>A0AA48I952</accession>
<gene>
    <name evidence="1" type="ORF">MACH26_37560</name>
</gene>
<proteinExistence type="predicted"/>
<dbReference type="RefSeq" id="WP_338294309.1">
    <property type="nucleotide sequence ID" value="NZ_AP027272.1"/>
</dbReference>
<name>A0AA48I952_9ALTE</name>
<dbReference type="Proteomes" id="UP001333710">
    <property type="component" value="Chromosome"/>
</dbReference>
<protein>
    <submittedName>
        <fullName evidence="1">Uncharacterized protein</fullName>
    </submittedName>
</protein>
<evidence type="ECO:0000313" key="2">
    <source>
        <dbReference type="Proteomes" id="UP001333710"/>
    </source>
</evidence>
<evidence type="ECO:0000313" key="1">
    <source>
        <dbReference type="EMBL" id="BDX08235.1"/>
    </source>
</evidence>
<sequence length="62" mass="6451">MNLAHVRDKVKLKSPPERGTTGMLSQAMLAQGRTIIAGISGSSVAAYVVSRLGQKGVSGDRP</sequence>
<dbReference type="EMBL" id="AP027272">
    <property type="protein sequence ID" value="BDX08235.1"/>
    <property type="molecule type" value="Genomic_DNA"/>
</dbReference>